<organism evidence="1 2">
    <name type="scientific">Litomosoides sigmodontis</name>
    <name type="common">Filarial nematode worm</name>
    <dbReference type="NCBI Taxonomy" id="42156"/>
    <lineage>
        <taxon>Eukaryota</taxon>
        <taxon>Metazoa</taxon>
        <taxon>Ecdysozoa</taxon>
        <taxon>Nematoda</taxon>
        <taxon>Chromadorea</taxon>
        <taxon>Rhabditida</taxon>
        <taxon>Spirurina</taxon>
        <taxon>Spiruromorpha</taxon>
        <taxon>Filarioidea</taxon>
        <taxon>Onchocercidae</taxon>
        <taxon>Litomosoides</taxon>
    </lineage>
</organism>
<accession>A0A3P6SF49</accession>
<protein>
    <submittedName>
        <fullName evidence="1">Uncharacterized protein</fullName>
    </submittedName>
</protein>
<gene>
    <name evidence="1" type="ORF">NLS_LOCUS1246</name>
</gene>
<reference evidence="1 2" key="1">
    <citation type="submission" date="2018-08" db="EMBL/GenBank/DDBJ databases">
        <authorList>
            <person name="Laetsch R D."/>
            <person name="Stevens L."/>
            <person name="Kumar S."/>
            <person name="Blaxter L. M."/>
        </authorList>
    </citation>
    <scope>NUCLEOTIDE SEQUENCE [LARGE SCALE GENOMIC DNA]</scope>
</reference>
<keyword evidence="2" id="KW-1185">Reference proteome</keyword>
<proteinExistence type="predicted"/>
<sequence>MEFRRKLGASTIARLAITPTGSVRLCRGESFRSFTARNLRNKSLKPLSTTHRALKGGGKTSMINRQLPTVLTIDQDEEGKSSYKKFPYISVQ</sequence>
<dbReference type="Proteomes" id="UP000277928">
    <property type="component" value="Unassembled WGS sequence"/>
</dbReference>
<dbReference type="EMBL" id="UYRX01000041">
    <property type="protein sequence ID" value="VDK70847.1"/>
    <property type="molecule type" value="Genomic_DNA"/>
</dbReference>
<evidence type="ECO:0000313" key="1">
    <source>
        <dbReference type="EMBL" id="VDK70847.1"/>
    </source>
</evidence>
<name>A0A3P6SF49_LITSI</name>
<evidence type="ECO:0000313" key="2">
    <source>
        <dbReference type="Proteomes" id="UP000277928"/>
    </source>
</evidence>
<dbReference type="AlphaFoldDB" id="A0A3P6SF49"/>